<evidence type="ECO:0000313" key="2">
    <source>
        <dbReference type="EMBL" id="EAJ8024228.1"/>
    </source>
</evidence>
<sequence length="650" mass="75782">MASLNLKGDYGVEILSYYLWGQSTPPSDLARKDNRVLIGKDYQARDEKEIIIQASALDYMKYVDRYTNATNFGIFQNFFKSVFSEKELGEFKDKIENETYILELDDIIKTKVYGGVNPFLDEDNKNKDKSTKDKENNEENKYEKYDENKMAVRIIHYYLDTNSGNYAKRAFAFGSTSIAFNKDVKFHISAKTYEPVCISNLKLYPLKDNFDFESDSSLAEFVNFFLEKELDPLKIGRTVNIHFIDQEKITPIVIYKRVFQILQNQSFNSLTPSITSLREYYKTRILPSGVLYLQDDNTNSQTNLEQTILYNNTSFNKISKEPLNESSSSAKKPCFITLYLKDEHNKPIANAKIIIKGFKHDEALRVVNLKRRSDEKGKIRFDKEKYFSDCYSFKVKLDESKAYFPTPLQNAKRIFNNYTHHKVGLILKFKAKDHLVYDGFNLYHYKGNELINSYMARSGTAKADNQKRSKKQIAHYFYQDEKDKSKSGKAYFYYDDESIQDRFGTLPEGEYYLKINEIAKDTKPNFLKDYPFEIGKTWGRYCVRLYTDKECSKTFKEVKIKESNEKENKTSKKDKKEQSIIKDNLYLYSINEKGEFGSSGSIGMAQAQLLEDLNKQAKFVRSEGENIISLKVAYPEKIDNKIIFVGKVYE</sequence>
<dbReference type="EMBL" id="AACAVU010000003">
    <property type="protein sequence ID" value="EAJ8024228.1"/>
    <property type="molecule type" value="Genomic_DNA"/>
</dbReference>
<comment type="caution">
    <text evidence="2">The sequence shown here is derived from an EMBL/GenBank/DDBJ whole genome shotgun (WGS) entry which is preliminary data.</text>
</comment>
<reference evidence="2" key="1">
    <citation type="submission" date="2018-05" db="EMBL/GenBank/DDBJ databases">
        <authorList>
            <consortium name="PulseNet: The National Subtyping Network for Foodborne Disease Surveillance"/>
            <person name="Tarr C.L."/>
            <person name="Trees E."/>
            <person name="Katz L.S."/>
            <person name="Carleton-Romer H.A."/>
            <person name="Stroika S."/>
            <person name="Kucerova Z."/>
            <person name="Roache K.F."/>
            <person name="Sabol A.L."/>
            <person name="Besser J."/>
            <person name="Gerner-Smidt P."/>
        </authorList>
    </citation>
    <scope>NUCLEOTIDE SEQUENCE</scope>
    <source>
        <strain evidence="2">PNUSAC000766</strain>
    </source>
</reference>
<name>A0A5T0F5E9_CAMJU</name>
<dbReference type="RefSeq" id="WP_069360605.1">
    <property type="nucleotide sequence ID" value="NZ_JAKKYD010000017.1"/>
</dbReference>
<protein>
    <submittedName>
        <fullName evidence="2">Uncharacterized protein</fullName>
    </submittedName>
</protein>
<accession>A0A5T0F5E9</accession>
<gene>
    <name evidence="2" type="ORF">BGG17_02500</name>
</gene>
<proteinExistence type="predicted"/>
<feature type="region of interest" description="Disordered" evidence="1">
    <location>
        <begin position="123"/>
        <end position="142"/>
    </location>
</feature>
<dbReference type="AlphaFoldDB" id="A0A5T0F5E9"/>
<evidence type="ECO:0000256" key="1">
    <source>
        <dbReference type="SAM" id="MobiDB-lite"/>
    </source>
</evidence>
<organism evidence="2">
    <name type="scientific">Campylobacter jejuni</name>
    <dbReference type="NCBI Taxonomy" id="197"/>
    <lineage>
        <taxon>Bacteria</taxon>
        <taxon>Pseudomonadati</taxon>
        <taxon>Campylobacterota</taxon>
        <taxon>Epsilonproteobacteria</taxon>
        <taxon>Campylobacterales</taxon>
        <taxon>Campylobacteraceae</taxon>
        <taxon>Campylobacter</taxon>
    </lineage>
</organism>